<protein>
    <recommendedName>
        <fullName evidence="3">F-box domain-containing protein</fullName>
    </recommendedName>
</protein>
<evidence type="ECO:0008006" key="3">
    <source>
        <dbReference type="Google" id="ProtNLM"/>
    </source>
</evidence>
<reference evidence="1 2" key="1">
    <citation type="submission" date="2023-08" db="EMBL/GenBank/DDBJ databases">
        <authorList>
            <person name="Palmer J.M."/>
        </authorList>
    </citation>
    <scope>NUCLEOTIDE SEQUENCE [LARGE SCALE GENOMIC DNA]</scope>
    <source>
        <strain evidence="1 2">TWF481</strain>
    </source>
</reference>
<organism evidence="1 2">
    <name type="scientific">Arthrobotrys musiformis</name>
    <dbReference type="NCBI Taxonomy" id="47236"/>
    <lineage>
        <taxon>Eukaryota</taxon>
        <taxon>Fungi</taxon>
        <taxon>Dikarya</taxon>
        <taxon>Ascomycota</taxon>
        <taxon>Pezizomycotina</taxon>
        <taxon>Orbiliomycetes</taxon>
        <taxon>Orbiliales</taxon>
        <taxon>Orbiliaceae</taxon>
        <taxon>Arthrobotrys</taxon>
    </lineage>
</organism>
<keyword evidence="2" id="KW-1185">Reference proteome</keyword>
<proteinExistence type="predicted"/>
<accession>A0AAV9VSZ8</accession>
<comment type="caution">
    <text evidence="1">The sequence shown here is derived from an EMBL/GenBank/DDBJ whole genome shotgun (WGS) entry which is preliminary data.</text>
</comment>
<sequence length="482" mass="56666">MSEICNSLPDREVLKLQLVSRAFRQNLPSHRLNSIHHHKTYFLCDDGINKLERISCIPRLAERITHITFELGSPYVALHKRYWCAGIAAGYPQDTRTRILQWYHTQMYFNGGSILTKFINNCGLKCNSLAKWLSLWLQPQNSGLDNEVTTSYNEAFHKIFTLFEIHLATSHFKFQDKHRLLERIISAFRLLPNLEILEFQRTDFTKEDRSIMLATWTSYNPRLAQFLKMNPEVEEGGLPWVDWLSKETVYTHLWEAYPSILFCAAQAKKKIKAVKVGRLSSEYPKSGAMISFFEPEHARVSVTTGRHTTEADLNSWIGCHIEQYREGYHWNYFDISPLFLETVRMVEDLVIWRVQKDSDELQTMINTPRPSVFKLPIGLNLKNLRRLQIDSVRVTLGDLMHFLKTNKGSLKVVNMVHEKRYYFSVYIKGDWRDPMFRDFGIGTKCRLLSAEGEDKMRDYMVWKDTWEEFGRFIMDKDVETDF</sequence>
<dbReference type="EMBL" id="JAVHJL010000012">
    <property type="protein sequence ID" value="KAK6495671.1"/>
    <property type="molecule type" value="Genomic_DNA"/>
</dbReference>
<name>A0AAV9VSZ8_9PEZI</name>
<evidence type="ECO:0000313" key="1">
    <source>
        <dbReference type="EMBL" id="KAK6495671.1"/>
    </source>
</evidence>
<dbReference type="AlphaFoldDB" id="A0AAV9VSZ8"/>
<dbReference type="Proteomes" id="UP001370758">
    <property type="component" value="Unassembled WGS sequence"/>
</dbReference>
<evidence type="ECO:0000313" key="2">
    <source>
        <dbReference type="Proteomes" id="UP001370758"/>
    </source>
</evidence>
<gene>
    <name evidence="1" type="ORF">TWF481_002719</name>
</gene>